<evidence type="ECO:0000256" key="2">
    <source>
        <dbReference type="ARBA" id="ARBA00006490"/>
    </source>
</evidence>
<dbReference type="KEGG" id="mng:MNEG_8116"/>
<name>A0A0D2N0J3_9CHLO</name>
<dbReference type="AlphaFoldDB" id="A0A0D2N0J3"/>
<keyword evidence="7" id="KW-0411">Iron-sulfur</keyword>
<comment type="cofactor">
    <cofactor evidence="1">
        <name>pyridoxal 5'-phosphate</name>
        <dbReference type="ChEBI" id="CHEBI:597326"/>
    </cofactor>
</comment>
<evidence type="ECO:0000256" key="7">
    <source>
        <dbReference type="ARBA" id="ARBA00023014"/>
    </source>
</evidence>
<dbReference type="EC" id="2.8.1.7" evidence="9"/>
<dbReference type="Gene3D" id="3.40.640.10">
    <property type="entry name" value="Type I PLP-dependent aspartate aminotransferase-like (Major domain)"/>
    <property type="match status" value="1"/>
</dbReference>
<sequence>MPAPEASLPADGAAAGCGGSAAPPPHLAECIYLDYNATTPILPEVQAAMLPFTLEQVNINQSTLNTTTQFGNPSSSHAYGRPAAAAVAAARASVARLIHCAPDEVYFTSCGTESDAWAVWGATAARRAELAAAGKLPHVVTSAVEHPAVLVYLQALADEGLLTYTAVGVDAEGLVDPAAVQAALRPETALVTIMHSNNEVGAIQPIQEIAEAISGSGALFHSDAAQSIGKARVDVDVRRLGVDLLTVVGHKFGAPKGVAALFIRRGVHLPSLLHGGGQERGARAGTESTLLIAGLGAAAEAAARDLPAVATHMRATRDALQIALLSAFKGTAEGGHGGAGGTRVRVNGPADGRRRLPNTLSISVAGLRAGKLLAELADRLAASGAAACHSGSGDAGAASPVLRAMGVPPEFAAGTLRLSTGRYTTLQEVARAAALILRAVAAQGALVIGGDTAD</sequence>
<dbReference type="SUPFAM" id="SSF53383">
    <property type="entry name" value="PLP-dependent transferases"/>
    <property type="match status" value="1"/>
</dbReference>
<dbReference type="InterPro" id="IPR016454">
    <property type="entry name" value="Cysteine_dSase"/>
</dbReference>
<dbReference type="PANTHER" id="PTHR11601:SF34">
    <property type="entry name" value="CYSTEINE DESULFURASE"/>
    <property type="match status" value="1"/>
</dbReference>
<dbReference type="GeneID" id="25740992"/>
<dbReference type="Pfam" id="PF00266">
    <property type="entry name" value="Aminotran_5"/>
    <property type="match status" value="1"/>
</dbReference>
<keyword evidence="4" id="KW-0479">Metal-binding</keyword>
<keyword evidence="10" id="KW-1185">Reference proteome</keyword>
<keyword evidence="6" id="KW-0408">Iron</keyword>
<comment type="similarity">
    <text evidence="2">Belongs to the class-V pyridoxal-phosphate-dependent aminotransferase family. NifS/IscS subfamily.</text>
</comment>
<dbReference type="InterPro" id="IPR015422">
    <property type="entry name" value="PyrdxlP-dep_Trfase_small"/>
</dbReference>
<dbReference type="PANTHER" id="PTHR11601">
    <property type="entry name" value="CYSTEINE DESULFURYLASE FAMILY MEMBER"/>
    <property type="match status" value="1"/>
</dbReference>
<organism evidence="9 10">
    <name type="scientific">Monoraphidium neglectum</name>
    <dbReference type="NCBI Taxonomy" id="145388"/>
    <lineage>
        <taxon>Eukaryota</taxon>
        <taxon>Viridiplantae</taxon>
        <taxon>Chlorophyta</taxon>
        <taxon>core chlorophytes</taxon>
        <taxon>Chlorophyceae</taxon>
        <taxon>CS clade</taxon>
        <taxon>Sphaeropleales</taxon>
        <taxon>Selenastraceae</taxon>
        <taxon>Monoraphidium</taxon>
    </lineage>
</organism>
<dbReference type="PIRSF" id="PIRSF005572">
    <property type="entry name" value="NifS"/>
    <property type="match status" value="1"/>
</dbReference>
<dbReference type="InterPro" id="IPR015424">
    <property type="entry name" value="PyrdxlP-dep_Trfase"/>
</dbReference>
<gene>
    <name evidence="9" type="ORF">MNEG_8116</name>
</gene>
<dbReference type="FunFam" id="3.40.640.10:FF:000084">
    <property type="entry name" value="IscS-like cysteine desulfurase"/>
    <property type="match status" value="1"/>
</dbReference>
<dbReference type="EMBL" id="KK101727">
    <property type="protein sequence ID" value="KIY99845.1"/>
    <property type="molecule type" value="Genomic_DNA"/>
</dbReference>
<protein>
    <submittedName>
        <fullName evidence="9">Cysteine desulfurase</fullName>
        <ecNumber evidence="9">2.8.1.7</ecNumber>
    </submittedName>
</protein>
<feature type="domain" description="Aminotransferase class V" evidence="8">
    <location>
        <begin position="31"/>
        <end position="430"/>
    </location>
</feature>
<evidence type="ECO:0000259" key="8">
    <source>
        <dbReference type="Pfam" id="PF00266"/>
    </source>
</evidence>
<dbReference type="RefSeq" id="XP_013898865.1">
    <property type="nucleotide sequence ID" value="XM_014043411.1"/>
</dbReference>
<evidence type="ECO:0000313" key="9">
    <source>
        <dbReference type="EMBL" id="KIY99845.1"/>
    </source>
</evidence>
<keyword evidence="5" id="KW-0663">Pyridoxal phosphate</keyword>
<dbReference type="GO" id="GO:0051536">
    <property type="term" value="F:iron-sulfur cluster binding"/>
    <property type="evidence" value="ECO:0007669"/>
    <property type="project" value="UniProtKB-KW"/>
</dbReference>
<dbReference type="InterPro" id="IPR000192">
    <property type="entry name" value="Aminotrans_V_dom"/>
</dbReference>
<dbReference type="GO" id="GO:0031071">
    <property type="term" value="F:cysteine desulfurase activity"/>
    <property type="evidence" value="ECO:0007669"/>
    <property type="project" value="UniProtKB-EC"/>
</dbReference>
<reference evidence="9 10" key="1">
    <citation type="journal article" date="2013" name="BMC Genomics">
        <title>Reconstruction of the lipid metabolism for the microalga Monoraphidium neglectum from its genome sequence reveals characteristics suitable for biofuel production.</title>
        <authorList>
            <person name="Bogen C."/>
            <person name="Al-Dilaimi A."/>
            <person name="Albersmeier A."/>
            <person name="Wichmann J."/>
            <person name="Grundmann M."/>
            <person name="Rupp O."/>
            <person name="Lauersen K.J."/>
            <person name="Blifernez-Klassen O."/>
            <person name="Kalinowski J."/>
            <person name="Goesmann A."/>
            <person name="Mussgnug J.H."/>
            <person name="Kruse O."/>
        </authorList>
    </citation>
    <scope>NUCLEOTIDE SEQUENCE [LARGE SCALE GENOMIC DNA]</scope>
    <source>
        <strain evidence="9 10">SAG 48.87</strain>
    </source>
</reference>
<evidence type="ECO:0000256" key="1">
    <source>
        <dbReference type="ARBA" id="ARBA00001933"/>
    </source>
</evidence>
<dbReference type="GO" id="GO:0046872">
    <property type="term" value="F:metal ion binding"/>
    <property type="evidence" value="ECO:0007669"/>
    <property type="project" value="UniProtKB-KW"/>
</dbReference>
<evidence type="ECO:0000256" key="6">
    <source>
        <dbReference type="ARBA" id="ARBA00023004"/>
    </source>
</evidence>
<proteinExistence type="inferred from homology"/>
<evidence type="ECO:0000256" key="4">
    <source>
        <dbReference type="ARBA" id="ARBA00022723"/>
    </source>
</evidence>
<dbReference type="OrthoDB" id="10250117at2759"/>
<dbReference type="Proteomes" id="UP000054498">
    <property type="component" value="Unassembled WGS sequence"/>
</dbReference>
<dbReference type="Gene3D" id="3.90.1150.10">
    <property type="entry name" value="Aspartate Aminotransferase, domain 1"/>
    <property type="match status" value="1"/>
</dbReference>
<evidence type="ECO:0000256" key="5">
    <source>
        <dbReference type="ARBA" id="ARBA00022898"/>
    </source>
</evidence>
<accession>A0A0D2N0J3</accession>
<dbReference type="InterPro" id="IPR015421">
    <property type="entry name" value="PyrdxlP-dep_Trfase_major"/>
</dbReference>
<keyword evidence="3 9" id="KW-0808">Transferase</keyword>
<dbReference type="STRING" id="145388.A0A0D2N0J3"/>
<dbReference type="Gene3D" id="1.10.260.50">
    <property type="match status" value="1"/>
</dbReference>
<evidence type="ECO:0000256" key="3">
    <source>
        <dbReference type="ARBA" id="ARBA00022679"/>
    </source>
</evidence>
<evidence type="ECO:0000313" key="10">
    <source>
        <dbReference type="Proteomes" id="UP000054498"/>
    </source>
</evidence>